<dbReference type="Proteomes" id="UP000466906">
    <property type="component" value="Chromosome"/>
</dbReference>
<keyword evidence="1" id="KW-0812">Transmembrane</keyword>
<evidence type="ECO:0000256" key="1">
    <source>
        <dbReference type="SAM" id="Phobius"/>
    </source>
</evidence>
<dbReference type="KEGG" id="malv:MALV_45250"/>
<evidence type="ECO:0000313" key="3">
    <source>
        <dbReference type="Proteomes" id="UP000466906"/>
    </source>
</evidence>
<feature type="transmembrane region" description="Helical" evidence="1">
    <location>
        <begin position="21"/>
        <end position="39"/>
    </location>
</feature>
<proteinExistence type="predicted"/>
<name>A0A6N4UWW9_9MYCO</name>
<protein>
    <submittedName>
        <fullName evidence="2">Uncharacterized protein</fullName>
    </submittedName>
</protein>
<reference evidence="2 3" key="1">
    <citation type="journal article" date="2019" name="Emerg. Microbes Infect.">
        <title>Comprehensive subspecies identification of 175 nontuberculous mycobacteria species based on 7547 genomic profiles.</title>
        <authorList>
            <person name="Matsumoto Y."/>
            <person name="Kinjo T."/>
            <person name="Motooka D."/>
            <person name="Nabeya D."/>
            <person name="Jung N."/>
            <person name="Uechi K."/>
            <person name="Horii T."/>
            <person name="Iida T."/>
            <person name="Fujita J."/>
            <person name="Nakamura S."/>
        </authorList>
    </citation>
    <scope>NUCLEOTIDE SEQUENCE [LARGE SCALE GENOMIC DNA]</scope>
    <source>
        <strain evidence="2 3">JCM 12272</strain>
    </source>
</reference>
<keyword evidence="1" id="KW-0472">Membrane</keyword>
<feature type="transmembrane region" description="Helical" evidence="1">
    <location>
        <begin position="45"/>
        <end position="61"/>
    </location>
</feature>
<keyword evidence="1" id="KW-1133">Transmembrane helix</keyword>
<dbReference type="EMBL" id="AP022565">
    <property type="protein sequence ID" value="BBX29400.1"/>
    <property type="molecule type" value="Genomic_DNA"/>
</dbReference>
<dbReference type="AlphaFoldDB" id="A0A6N4UWW9"/>
<accession>A0A6N4UWW9</accession>
<sequence length="135" mass="14222">MEMSLGRCEDRGMSAALVGRRMCAVIAVCSVALHGVLLAHASTPAMAVVMAAMMIACLYCARDLWWHGTLGVWCAVALMNLAMVALHMPAPGHHHTSAASTQGSTTMALATMLALLEVVIAAGVLSYRTRNRSVV</sequence>
<feature type="transmembrane region" description="Helical" evidence="1">
    <location>
        <begin position="108"/>
        <end position="127"/>
    </location>
</feature>
<feature type="transmembrane region" description="Helical" evidence="1">
    <location>
        <begin position="68"/>
        <end position="88"/>
    </location>
</feature>
<gene>
    <name evidence="2" type="ORF">MALV_45250</name>
</gene>
<organism evidence="2 3">
    <name type="scientific">Mycolicibacterium alvei</name>
    <dbReference type="NCBI Taxonomy" id="67081"/>
    <lineage>
        <taxon>Bacteria</taxon>
        <taxon>Bacillati</taxon>
        <taxon>Actinomycetota</taxon>
        <taxon>Actinomycetes</taxon>
        <taxon>Mycobacteriales</taxon>
        <taxon>Mycobacteriaceae</taxon>
        <taxon>Mycolicibacterium</taxon>
    </lineage>
</organism>
<keyword evidence="3" id="KW-1185">Reference proteome</keyword>
<evidence type="ECO:0000313" key="2">
    <source>
        <dbReference type="EMBL" id="BBX29400.1"/>
    </source>
</evidence>